<evidence type="ECO:0000256" key="1">
    <source>
        <dbReference type="ARBA" id="ARBA00008760"/>
    </source>
</evidence>
<dbReference type="InterPro" id="IPR037147">
    <property type="entry name" value="Ribosomal_bL28_sf"/>
</dbReference>
<keyword evidence="4" id="KW-0808">Transferase</keyword>
<accession>A0A0G0B9Q4</accession>
<keyword evidence="2" id="KW-0689">Ribosomal protein</keyword>
<dbReference type="AlphaFoldDB" id="A0A0G0B9Q4"/>
<proteinExistence type="inferred from homology"/>
<comment type="similarity">
    <text evidence="1">Belongs to the bacterial ribosomal protein bL28 family.</text>
</comment>
<dbReference type="Proteomes" id="UP000034952">
    <property type="component" value="Unassembled WGS sequence"/>
</dbReference>
<protein>
    <submittedName>
        <fullName evidence="4">Uridine kinase</fullName>
    </submittedName>
</protein>
<dbReference type="InterPro" id="IPR034704">
    <property type="entry name" value="Ribosomal_bL28/bL31-like_sf"/>
</dbReference>
<organism evidence="4 5">
    <name type="scientific">Candidatus Nomurabacteria bacterium GW2011_GWE1_35_16</name>
    <dbReference type="NCBI Taxonomy" id="1618761"/>
    <lineage>
        <taxon>Bacteria</taxon>
        <taxon>Candidatus Nomuraibacteriota</taxon>
    </lineage>
</organism>
<keyword evidence="4" id="KW-0418">Kinase</keyword>
<comment type="caution">
    <text evidence="4">The sequence shown here is derived from an EMBL/GenBank/DDBJ whole genome shotgun (WGS) entry which is preliminary data.</text>
</comment>
<dbReference type="GO" id="GO:0016301">
    <property type="term" value="F:kinase activity"/>
    <property type="evidence" value="ECO:0007669"/>
    <property type="project" value="UniProtKB-KW"/>
</dbReference>
<evidence type="ECO:0000313" key="4">
    <source>
        <dbReference type="EMBL" id="KKP66079.1"/>
    </source>
</evidence>
<dbReference type="EMBL" id="LBPY01000013">
    <property type="protein sequence ID" value="KKP66079.1"/>
    <property type="molecule type" value="Genomic_DNA"/>
</dbReference>
<dbReference type="GO" id="GO:0003735">
    <property type="term" value="F:structural constituent of ribosome"/>
    <property type="evidence" value="ECO:0007669"/>
    <property type="project" value="InterPro"/>
</dbReference>
<dbReference type="GO" id="GO:1990904">
    <property type="term" value="C:ribonucleoprotein complex"/>
    <property type="evidence" value="ECO:0007669"/>
    <property type="project" value="UniProtKB-KW"/>
</dbReference>
<evidence type="ECO:0000256" key="3">
    <source>
        <dbReference type="ARBA" id="ARBA00023274"/>
    </source>
</evidence>
<dbReference type="InterPro" id="IPR026569">
    <property type="entry name" value="Ribosomal_bL28"/>
</dbReference>
<gene>
    <name evidence="4" type="ORF">UR64_C0013G0038</name>
</gene>
<dbReference type="Pfam" id="PF00830">
    <property type="entry name" value="Ribosomal_L28"/>
    <property type="match status" value="1"/>
</dbReference>
<reference evidence="4 5" key="1">
    <citation type="journal article" date="2015" name="Nature">
        <title>rRNA introns, odd ribosomes, and small enigmatic genomes across a large radiation of phyla.</title>
        <authorList>
            <person name="Brown C.T."/>
            <person name="Hug L.A."/>
            <person name="Thomas B.C."/>
            <person name="Sharon I."/>
            <person name="Castelle C.J."/>
            <person name="Singh A."/>
            <person name="Wilkins M.J."/>
            <person name="Williams K.H."/>
            <person name="Banfield J.F."/>
        </authorList>
    </citation>
    <scope>NUCLEOTIDE SEQUENCE [LARGE SCALE GENOMIC DNA]</scope>
</reference>
<sequence>MAKVCDITKKGSKMAGGYSNVVRATKFNPTGMVRKYTNLQKKRVYVPELKKYFPLTISTKAIKTINKNGAYAVLKKAGIIK</sequence>
<evidence type="ECO:0000256" key="2">
    <source>
        <dbReference type="ARBA" id="ARBA00022980"/>
    </source>
</evidence>
<dbReference type="SUPFAM" id="SSF143800">
    <property type="entry name" value="L28p-like"/>
    <property type="match status" value="1"/>
</dbReference>
<name>A0A0G0B9Q4_9BACT</name>
<dbReference type="Gene3D" id="2.30.170.40">
    <property type="entry name" value="Ribosomal protein L28/L24"/>
    <property type="match status" value="1"/>
</dbReference>
<keyword evidence="3" id="KW-0687">Ribonucleoprotein</keyword>
<dbReference type="GO" id="GO:0005840">
    <property type="term" value="C:ribosome"/>
    <property type="evidence" value="ECO:0007669"/>
    <property type="project" value="UniProtKB-KW"/>
</dbReference>
<evidence type="ECO:0000313" key="5">
    <source>
        <dbReference type="Proteomes" id="UP000034952"/>
    </source>
</evidence>